<organism evidence="3 4">
    <name type="scientific">Paenibacillus antri</name>
    <dbReference type="NCBI Taxonomy" id="2582848"/>
    <lineage>
        <taxon>Bacteria</taxon>
        <taxon>Bacillati</taxon>
        <taxon>Bacillota</taxon>
        <taxon>Bacilli</taxon>
        <taxon>Bacillales</taxon>
        <taxon>Paenibacillaceae</taxon>
        <taxon>Paenibacillus</taxon>
    </lineage>
</organism>
<dbReference type="Gene3D" id="3.20.20.100">
    <property type="entry name" value="NADP-dependent oxidoreductase domain"/>
    <property type="match status" value="1"/>
</dbReference>
<dbReference type="InterPro" id="IPR023210">
    <property type="entry name" value="NADP_OxRdtase_dom"/>
</dbReference>
<dbReference type="PANTHER" id="PTHR43312">
    <property type="entry name" value="D-THREO-ALDOSE 1-DEHYDROGENASE"/>
    <property type="match status" value="1"/>
</dbReference>
<dbReference type="CDD" id="cd19100">
    <property type="entry name" value="AKR_unchar"/>
    <property type="match status" value="1"/>
</dbReference>
<dbReference type="Pfam" id="PF00248">
    <property type="entry name" value="Aldo_ket_red"/>
    <property type="match status" value="1"/>
</dbReference>
<sequence length="338" mass="38273">MRYNVFGRTGHTVSALGFGAMNLPGVPFEQARDALNYALDRGITYIDTAAGYRNSEEIIGDSISHRRSEYFLATKTAQREYEKAKEEIDRSLKRMKTDYVDLLQIHYVNTVQEFQKAMGENGSYRAALEAQREGKVRFIGISGHRPDLLAKWIAPGQFDQVLFHLSLVQPFALDELIPVMNRLGMAKTAMKPLSGGFVQPVEKAFRYTYSQDVHTMISGMVSVDEVKENLAALEREVEAEEKRELESMAANLSAHNCRRCNYCSCPLEIPIPDMMISSVVRRELGLLPKGQAFYEKHKSKIVSCADYEPCREKPLCEEKCPYHLPMQRTIQETAATLA</sequence>
<dbReference type="OrthoDB" id="9773828at2"/>
<dbReference type="InterPro" id="IPR036812">
    <property type="entry name" value="NAD(P)_OxRdtase_dom_sf"/>
</dbReference>
<dbReference type="Proteomes" id="UP000309676">
    <property type="component" value="Unassembled WGS sequence"/>
</dbReference>
<evidence type="ECO:0000259" key="2">
    <source>
        <dbReference type="Pfam" id="PF00248"/>
    </source>
</evidence>
<evidence type="ECO:0000313" key="4">
    <source>
        <dbReference type="Proteomes" id="UP000309676"/>
    </source>
</evidence>
<dbReference type="AlphaFoldDB" id="A0A5R9G4Y4"/>
<feature type="domain" description="NADP-dependent oxidoreductase" evidence="2">
    <location>
        <begin position="16"/>
        <end position="199"/>
    </location>
</feature>
<keyword evidence="4" id="KW-1185">Reference proteome</keyword>
<dbReference type="SUPFAM" id="SSF46548">
    <property type="entry name" value="alpha-helical ferredoxin"/>
    <property type="match status" value="1"/>
</dbReference>
<dbReference type="InterPro" id="IPR020471">
    <property type="entry name" value="AKR"/>
</dbReference>
<dbReference type="InterPro" id="IPR053135">
    <property type="entry name" value="AKR2_Oxidoreductase"/>
</dbReference>
<name>A0A5R9G4Y4_9BACL</name>
<dbReference type="PANTHER" id="PTHR43312:SF1">
    <property type="entry name" value="NADP-DEPENDENT OXIDOREDUCTASE DOMAIN-CONTAINING PROTEIN"/>
    <property type="match status" value="1"/>
</dbReference>
<protein>
    <submittedName>
        <fullName evidence="3">Aldo/keto reductase</fullName>
    </submittedName>
</protein>
<keyword evidence="1" id="KW-0175">Coiled coil</keyword>
<evidence type="ECO:0000256" key="1">
    <source>
        <dbReference type="SAM" id="Coils"/>
    </source>
</evidence>
<reference evidence="3 4" key="1">
    <citation type="submission" date="2019-05" db="EMBL/GenBank/DDBJ databases">
        <authorList>
            <person name="Narsing Rao M.P."/>
            <person name="Li W.J."/>
        </authorList>
    </citation>
    <scope>NUCLEOTIDE SEQUENCE [LARGE SCALE GENOMIC DNA]</scope>
    <source>
        <strain evidence="3 4">SYSU_K30003</strain>
    </source>
</reference>
<dbReference type="SUPFAM" id="SSF51430">
    <property type="entry name" value="NAD(P)-linked oxidoreductase"/>
    <property type="match status" value="1"/>
</dbReference>
<dbReference type="EMBL" id="VCIW01000009">
    <property type="protein sequence ID" value="TLS51422.1"/>
    <property type="molecule type" value="Genomic_DNA"/>
</dbReference>
<evidence type="ECO:0000313" key="3">
    <source>
        <dbReference type="EMBL" id="TLS51422.1"/>
    </source>
</evidence>
<comment type="caution">
    <text evidence="3">The sequence shown here is derived from an EMBL/GenBank/DDBJ whole genome shotgun (WGS) entry which is preliminary data.</text>
</comment>
<dbReference type="RefSeq" id="WP_138195034.1">
    <property type="nucleotide sequence ID" value="NZ_VCIW01000009.1"/>
</dbReference>
<feature type="coiled-coil region" evidence="1">
    <location>
        <begin position="223"/>
        <end position="250"/>
    </location>
</feature>
<dbReference type="GO" id="GO:0016491">
    <property type="term" value="F:oxidoreductase activity"/>
    <property type="evidence" value="ECO:0007669"/>
    <property type="project" value="InterPro"/>
</dbReference>
<dbReference type="PRINTS" id="PR00069">
    <property type="entry name" value="ALDKETRDTASE"/>
</dbReference>
<gene>
    <name evidence="3" type="ORF">FE782_15025</name>
</gene>
<accession>A0A5R9G4Y4</accession>
<proteinExistence type="predicted"/>